<feature type="domain" description="Glyoxalase-like" evidence="1">
    <location>
        <begin position="3"/>
        <end position="63"/>
    </location>
</feature>
<name>A0A1A9I2G7_9BACT</name>
<dbReference type="KEGG" id="nia:A8C56_13245"/>
<evidence type="ECO:0000259" key="1">
    <source>
        <dbReference type="Pfam" id="PF13468"/>
    </source>
</evidence>
<protein>
    <recommendedName>
        <fullName evidence="1">Glyoxalase-like domain-containing protein</fullName>
    </recommendedName>
</protein>
<gene>
    <name evidence="2" type="ORF">A8C56_13245</name>
</gene>
<evidence type="ECO:0000313" key="2">
    <source>
        <dbReference type="EMBL" id="ANH81816.1"/>
    </source>
</evidence>
<dbReference type="Gene3D" id="3.10.180.10">
    <property type="entry name" value="2,3-Dihydroxybiphenyl 1,2-Dioxygenase, domain 1"/>
    <property type="match status" value="1"/>
</dbReference>
<evidence type="ECO:0000313" key="3">
    <source>
        <dbReference type="Proteomes" id="UP000077667"/>
    </source>
</evidence>
<dbReference type="OrthoDB" id="1426774at2"/>
<dbReference type="InterPro" id="IPR025870">
    <property type="entry name" value="Glyoxalase-like_dom"/>
</dbReference>
<reference evidence="2 3" key="1">
    <citation type="submission" date="2016-05" db="EMBL/GenBank/DDBJ databases">
        <title>Niabella ginsenosidivorans BS26 whole genome sequencing.</title>
        <authorList>
            <person name="Im W.T."/>
            <person name="Siddiqi M.Z."/>
        </authorList>
    </citation>
    <scope>NUCLEOTIDE SEQUENCE [LARGE SCALE GENOMIC DNA]</scope>
    <source>
        <strain evidence="2 3">BS26</strain>
    </source>
</reference>
<proteinExistence type="predicted"/>
<dbReference type="RefSeq" id="WP_067756847.1">
    <property type="nucleotide sequence ID" value="NZ_CP015772.1"/>
</dbReference>
<organism evidence="2 3">
    <name type="scientific">Niabella ginsenosidivorans</name>
    <dbReference type="NCBI Taxonomy" id="1176587"/>
    <lineage>
        <taxon>Bacteria</taxon>
        <taxon>Pseudomonadati</taxon>
        <taxon>Bacteroidota</taxon>
        <taxon>Chitinophagia</taxon>
        <taxon>Chitinophagales</taxon>
        <taxon>Chitinophagaceae</taxon>
        <taxon>Niabella</taxon>
    </lineage>
</organism>
<dbReference type="InterPro" id="IPR029068">
    <property type="entry name" value="Glyas_Bleomycin-R_OHBP_Dase"/>
</dbReference>
<accession>A0A1A9I2G7</accession>
<sequence length="214" mass="24150">MNIDHIFIFTDDNGSIADELADLGLTEGGSRNHEGQGTANRTFVFENFYLEILWVRDEQEIKSNKILPTGLHTRAGLGTTPASPFGLCIENTDETEALFKNAFPYQPDYFPQGKTIDILNREHNLYLPWTFRLPFKRNRQGLPAPVSHNTGMSVLTEAVFYYPAADDQGFLDHFTGQKAIRFQKADNTGLTLTFDKGRQGLTNKLDALQLTILY</sequence>
<dbReference type="AlphaFoldDB" id="A0A1A9I2G7"/>
<dbReference type="EMBL" id="CP015772">
    <property type="protein sequence ID" value="ANH81816.1"/>
    <property type="molecule type" value="Genomic_DNA"/>
</dbReference>
<keyword evidence="3" id="KW-1185">Reference proteome</keyword>
<dbReference type="Pfam" id="PF13468">
    <property type="entry name" value="Glyoxalase_3"/>
    <property type="match status" value="1"/>
</dbReference>
<dbReference type="Proteomes" id="UP000077667">
    <property type="component" value="Chromosome"/>
</dbReference>